<dbReference type="Proteomes" id="UP000568839">
    <property type="component" value="Unassembled WGS sequence"/>
</dbReference>
<dbReference type="RefSeq" id="WP_184404612.1">
    <property type="nucleotide sequence ID" value="NZ_JACHHJ010000003.1"/>
</dbReference>
<dbReference type="EMBL" id="JACHHJ010000003">
    <property type="protein sequence ID" value="MBB6450556.1"/>
    <property type="molecule type" value="Genomic_DNA"/>
</dbReference>
<evidence type="ECO:0000313" key="3">
    <source>
        <dbReference type="Proteomes" id="UP000568839"/>
    </source>
</evidence>
<sequence length="96" mass="10792">MQISGEMIVAKIKQETLKLEKAVSNQEKTETIREHTRLVRAYSELLEEGTSSVKPTENPKTFTPSLQEESSLDRSASIHQPHGERTASTHGNLLEF</sequence>
<feature type="compositionally biased region" description="Polar residues" evidence="1">
    <location>
        <begin position="49"/>
        <end position="78"/>
    </location>
</feature>
<name>A0A841PTR7_9BACL</name>
<dbReference type="Pfam" id="PF17261">
    <property type="entry name" value="DUF5327"/>
    <property type="match status" value="1"/>
</dbReference>
<gene>
    <name evidence="2" type="ORF">HNR44_002539</name>
</gene>
<reference evidence="2 3" key="1">
    <citation type="submission" date="2020-08" db="EMBL/GenBank/DDBJ databases">
        <title>Genomic Encyclopedia of Type Strains, Phase IV (KMG-IV): sequencing the most valuable type-strain genomes for metagenomic binning, comparative biology and taxonomic classification.</title>
        <authorList>
            <person name="Goeker M."/>
        </authorList>
    </citation>
    <scope>NUCLEOTIDE SEQUENCE [LARGE SCALE GENOMIC DNA]</scope>
    <source>
        <strain evidence="2 3">DSM 21769</strain>
    </source>
</reference>
<comment type="caution">
    <text evidence="2">The sequence shown here is derived from an EMBL/GenBank/DDBJ whole genome shotgun (WGS) entry which is preliminary data.</text>
</comment>
<keyword evidence="3" id="KW-1185">Reference proteome</keyword>
<feature type="region of interest" description="Disordered" evidence="1">
    <location>
        <begin position="47"/>
        <end position="96"/>
    </location>
</feature>
<protein>
    <submittedName>
        <fullName evidence="2">Uncharacterized protein</fullName>
    </submittedName>
</protein>
<evidence type="ECO:0000256" key="1">
    <source>
        <dbReference type="SAM" id="MobiDB-lite"/>
    </source>
</evidence>
<organism evidence="2 3">
    <name type="scientific">Geomicrobium halophilum</name>
    <dbReference type="NCBI Taxonomy" id="549000"/>
    <lineage>
        <taxon>Bacteria</taxon>
        <taxon>Bacillati</taxon>
        <taxon>Bacillota</taxon>
        <taxon>Bacilli</taxon>
        <taxon>Bacillales</taxon>
        <taxon>Geomicrobium</taxon>
    </lineage>
</organism>
<proteinExistence type="predicted"/>
<dbReference type="InterPro" id="IPR035218">
    <property type="entry name" value="DUF5327"/>
</dbReference>
<dbReference type="AlphaFoldDB" id="A0A841PTR7"/>
<evidence type="ECO:0000313" key="2">
    <source>
        <dbReference type="EMBL" id="MBB6450556.1"/>
    </source>
</evidence>
<accession>A0A841PTR7</accession>